<sequence>MNSAEREMIEQLFGKLEQAERTSVSSGQMPEREALALIRDKVTALPNAPYYMAQAIVMQEQALQALTARVEQLEQELASRPAASGGFLSSLFGGGSSAPRRPQPQPQQAYQQGYGQPGYGQPGYGQQGRPFNPAPQGGGFLAGAMQTAVGVAGGVMLGNALSSMFAGDAAASVTEAATAVTDSVAPVAEEGAGFLDGMADFGGGDEESFF</sequence>
<protein>
    <recommendedName>
        <fullName evidence="4">DUF2076 domain-containing protein</fullName>
    </recommendedName>
</protein>
<organism evidence="2 3">
    <name type="scientific">Insolitispirillum peregrinum</name>
    <dbReference type="NCBI Taxonomy" id="80876"/>
    <lineage>
        <taxon>Bacteria</taxon>
        <taxon>Pseudomonadati</taxon>
        <taxon>Pseudomonadota</taxon>
        <taxon>Alphaproteobacteria</taxon>
        <taxon>Rhodospirillales</taxon>
        <taxon>Novispirillaceae</taxon>
        <taxon>Insolitispirillum</taxon>
    </lineage>
</organism>
<feature type="region of interest" description="Disordered" evidence="1">
    <location>
        <begin position="89"/>
        <end position="137"/>
    </location>
</feature>
<reference evidence="2 3" key="1">
    <citation type="submission" date="2017-01" db="EMBL/GenBank/DDBJ databases">
        <authorList>
            <person name="Mah S.A."/>
            <person name="Swanson W.J."/>
            <person name="Moy G.W."/>
            <person name="Vacquier V.D."/>
        </authorList>
    </citation>
    <scope>NUCLEOTIDE SEQUENCE [LARGE SCALE GENOMIC DNA]</scope>
    <source>
        <strain evidence="2 3">DSM 11589</strain>
    </source>
</reference>
<dbReference type="AlphaFoldDB" id="A0A1N7LFI4"/>
<gene>
    <name evidence="2" type="ORF">SAMN05421779_103295</name>
</gene>
<evidence type="ECO:0000313" key="2">
    <source>
        <dbReference type="EMBL" id="SIS72531.1"/>
    </source>
</evidence>
<dbReference type="EMBL" id="FTOA01000003">
    <property type="protein sequence ID" value="SIS72531.1"/>
    <property type="molecule type" value="Genomic_DNA"/>
</dbReference>
<evidence type="ECO:0000313" key="3">
    <source>
        <dbReference type="Proteomes" id="UP000185678"/>
    </source>
</evidence>
<dbReference type="RefSeq" id="WP_076399908.1">
    <property type="nucleotide sequence ID" value="NZ_FTOA01000003.1"/>
</dbReference>
<proteinExistence type="predicted"/>
<feature type="compositionally biased region" description="Gly residues" evidence="1">
    <location>
        <begin position="115"/>
        <end position="126"/>
    </location>
</feature>
<evidence type="ECO:0008006" key="4">
    <source>
        <dbReference type="Google" id="ProtNLM"/>
    </source>
</evidence>
<dbReference type="Pfam" id="PF09849">
    <property type="entry name" value="DUF2076"/>
    <property type="match status" value="1"/>
</dbReference>
<dbReference type="Proteomes" id="UP000185678">
    <property type="component" value="Unassembled WGS sequence"/>
</dbReference>
<accession>A0A1N7LFI4</accession>
<dbReference type="STRING" id="80876.SAMN05421779_103295"/>
<keyword evidence="3" id="KW-1185">Reference proteome</keyword>
<name>A0A1N7LFI4_9PROT</name>
<evidence type="ECO:0000256" key="1">
    <source>
        <dbReference type="SAM" id="MobiDB-lite"/>
    </source>
</evidence>
<dbReference type="OrthoDB" id="122910at2"/>
<dbReference type="InterPro" id="IPR018648">
    <property type="entry name" value="DUF2076"/>
</dbReference>